<dbReference type="AlphaFoldDB" id="A0A835LQ20"/>
<proteinExistence type="predicted"/>
<reference evidence="3 4" key="1">
    <citation type="submission" date="2020-10" db="EMBL/GenBank/DDBJ databases">
        <title>The Coptis chinensis genome and diversification of protoberbering-type alkaloids.</title>
        <authorList>
            <person name="Wang B."/>
            <person name="Shu S."/>
            <person name="Song C."/>
            <person name="Liu Y."/>
        </authorList>
    </citation>
    <scope>NUCLEOTIDE SEQUENCE [LARGE SCALE GENOMIC DNA]</scope>
    <source>
        <strain evidence="3">HL-2020</strain>
        <tissue evidence="3">Leaf</tissue>
    </source>
</reference>
<dbReference type="OrthoDB" id="10044893at2759"/>
<dbReference type="PANTHER" id="PTHR13382">
    <property type="entry name" value="MITOCHONDRIAL ATP SYNTHASE COUPLING FACTOR B"/>
    <property type="match status" value="1"/>
</dbReference>
<organism evidence="3 4">
    <name type="scientific">Coptis chinensis</name>
    <dbReference type="NCBI Taxonomy" id="261450"/>
    <lineage>
        <taxon>Eukaryota</taxon>
        <taxon>Viridiplantae</taxon>
        <taxon>Streptophyta</taxon>
        <taxon>Embryophyta</taxon>
        <taxon>Tracheophyta</taxon>
        <taxon>Spermatophyta</taxon>
        <taxon>Magnoliopsida</taxon>
        <taxon>Ranunculales</taxon>
        <taxon>Ranunculaceae</taxon>
        <taxon>Coptidoideae</taxon>
        <taxon>Coptis</taxon>
    </lineage>
</organism>
<dbReference type="GO" id="GO:0005737">
    <property type="term" value="C:cytoplasm"/>
    <property type="evidence" value="ECO:0007669"/>
    <property type="project" value="TreeGrafter"/>
</dbReference>
<accession>A0A835LQ20</accession>
<evidence type="ECO:0000256" key="1">
    <source>
        <dbReference type="SAM" id="MobiDB-lite"/>
    </source>
</evidence>
<dbReference type="PANTHER" id="PTHR13382:SF16">
    <property type="entry name" value="F-BOX PROTEIN SKIP28"/>
    <property type="match status" value="1"/>
</dbReference>
<protein>
    <recommendedName>
        <fullName evidence="2">F-box domain-containing protein</fullName>
    </recommendedName>
</protein>
<sequence>MDISQSERKKSYESMSSSSPQSIHDMMSSLKIGEELVEPAQPHEALVLILSYLNLFELLRMNQVCKSLRDAIDSDILLWLDIVVEPPLNLRINDDNLLKFTSKAQGRLRSLVLPSCVRITDDGLLRVIQNNPHINKLYIPSCSQLTPDGVVRAVKILAKHNNKLFLRLENIYNITKEHLQIIYSCLKLNPEEQNRQKSKLYLGYGHFQVQNDLDPIDIEVCPKCKDVRLVFECPRESCRSKNKRPLAACKGCLLCIPRCEGCGGCVDLDDEIGETVCLDLVCLECWLQLRKCNLCNKPYCNRHVDKIEWSRPDSYGFVCEVCSTETES</sequence>
<feature type="domain" description="F-box" evidence="2">
    <location>
        <begin position="35"/>
        <end position="82"/>
    </location>
</feature>
<dbReference type="Proteomes" id="UP000631114">
    <property type="component" value="Unassembled WGS sequence"/>
</dbReference>
<gene>
    <name evidence="3" type="ORF">IFM89_036951</name>
</gene>
<keyword evidence="4" id="KW-1185">Reference proteome</keyword>
<feature type="compositionally biased region" description="Basic and acidic residues" evidence="1">
    <location>
        <begin position="1"/>
        <end position="12"/>
    </location>
</feature>
<dbReference type="InterPro" id="IPR050648">
    <property type="entry name" value="F-box_LRR-repeat"/>
</dbReference>
<name>A0A835LQ20_9MAGN</name>
<dbReference type="Gene3D" id="3.80.10.10">
    <property type="entry name" value="Ribonuclease Inhibitor"/>
    <property type="match status" value="1"/>
</dbReference>
<evidence type="ECO:0000313" key="4">
    <source>
        <dbReference type="Proteomes" id="UP000631114"/>
    </source>
</evidence>
<comment type="caution">
    <text evidence="3">The sequence shown here is derived from an EMBL/GenBank/DDBJ whole genome shotgun (WGS) entry which is preliminary data.</text>
</comment>
<dbReference type="SUPFAM" id="SSF81383">
    <property type="entry name" value="F-box domain"/>
    <property type="match status" value="1"/>
</dbReference>
<evidence type="ECO:0000259" key="2">
    <source>
        <dbReference type="PROSITE" id="PS50181"/>
    </source>
</evidence>
<feature type="compositionally biased region" description="Low complexity" evidence="1">
    <location>
        <begin position="13"/>
        <end position="23"/>
    </location>
</feature>
<dbReference type="PROSITE" id="PS50181">
    <property type="entry name" value="FBOX"/>
    <property type="match status" value="1"/>
</dbReference>
<dbReference type="InterPro" id="IPR036047">
    <property type="entry name" value="F-box-like_dom_sf"/>
</dbReference>
<dbReference type="InterPro" id="IPR032675">
    <property type="entry name" value="LRR_dom_sf"/>
</dbReference>
<dbReference type="EMBL" id="JADFTS010000007">
    <property type="protein sequence ID" value="KAF9599394.1"/>
    <property type="molecule type" value="Genomic_DNA"/>
</dbReference>
<dbReference type="Pfam" id="PF12937">
    <property type="entry name" value="F-box-like"/>
    <property type="match status" value="1"/>
</dbReference>
<dbReference type="SMART" id="SM00256">
    <property type="entry name" value="FBOX"/>
    <property type="match status" value="1"/>
</dbReference>
<dbReference type="InterPro" id="IPR001810">
    <property type="entry name" value="F-box_dom"/>
</dbReference>
<dbReference type="SUPFAM" id="SSF52047">
    <property type="entry name" value="RNI-like"/>
    <property type="match status" value="1"/>
</dbReference>
<dbReference type="Gene3D" id="1.20.1280.50">
    <property type="match status" value="1"/>
</dbReference>
<feature type="region of interest" description="Disordered" evidence="1">
    <location>
        <begin position="1"/>
        <end position="23"/>
    </location>
</feature>
<evidence type="ECO:0000313" key="3">
    <source>
        <dbReference type="EMBL" id="KAF9599394.1"/>
    </source>
</evidence>